<dbReference type="Pfam" id="PF04578">
    <property type="entry name" value="DUF594"/>
    <property type="match status" value="1"/>
</dbReference>
<comment type="caution">
    <text evidence="1">The sequence shown here is derived from an EMBL/GenBank/DDBJ whole genome shotgun (WGS) entry which is preliminary data.</text>
</comment>
<name>A0ABR2FYQ9_9ROSI</name>
<gene>
    <name evidence="1" type="ORF">V6N12_023752</name>
</gene>
<dbReference type="InterPro" id="IPR007658">
    <property type="entry name" value="DUF594"/>
</dbReference>
<evidence type="ECO:0000313" key="1">
    <source>
        <dbReference type="EMBL" id="KAK8589352.1"/>
    </source>
</evidence>
<dbReference type="Proteomes" id="UP001472677">
    <property type="component" value="Unassembled WGS sequence"/>
</dbReference>
<evidence type="ECO:0000313" key="2">
    <source>
        <dbReference type="Proteomes" id="UP001472677"/>
    </source>
</evidence>
<accession>A0ABR2FYQ9</accession>
<reference evidence="1 2" key="1">
    <citation type="journal article" date="2024" name="G3 (Bethesda)">
        <title>Genome assembly of Hibiscus sabdariffa L. provides insights into metabolisms of medicinal natural products.</title>
        <authorList>
            <person name="Kim T."/>
        </authorList>
    </citation>
    <scope>NUCLEOTIDE SEQUENCE [LARGE SCALE GENOMIC DNA]</scope>
    <source>
        <strain evidence="1">TK-2024</strain>
        <tissue evidence="1">Old leaves</tissue>
    </source>
</reference>
<keyword evidence="2" id="KW-1185">Reference proteome</keyword>
<protein>
    <submittedName>
        <fullName evidence="1">Uncharacterized protein</fullName>
    </submittedName>
</protein>
<dbReference type="EMBL" id="JBBPBM010000004">
    <property type="protein sequence ID" value="KAK8589352.1"/>
    <property type="molecule type" value="Genomic_DNA"/>
</dbReference>
<proteinExistence type="predicted"/>
<organism evidence="1 2">
    <name type="scientific">Hibiscus sabdariffa</name>
    <name type="common">roselle</name>
    <dbReference type="NCBI Taxonomy" id="183260"/>
    <lineage>
        <taxon>Eukaryota</taxon>
        <taxon>Viridiplantae</taxon>
        <taxon>Streptophyta</taxon>
        <taxon>Embryophyta</taxon>
        <taxon>Tracheophyta</taxon>
        <taxon>Spermatophyta</taxon>
        <taxon>Magnoliopsida</taxon>
        <taxon>eudicotyledons</taxon>
        <taxon>Gunneridae</taxon>
        <taxon>Pentapetalae</taxon>
        <taxon>rosids</taxon>
        <taxon>malvids</taxon>
        <taxon>Malvales</taxon>
        <taxon>Malvaceae</taxon>
        <taxon>Malvoideae</taxon>
        <taxon>Hibiscus</taxon>
    </lineage>
</organism>
<sequence length="219" mass="25312">MNQGATVESTSHLLQEKTLFKLLQKVVKKWPSETYVEIDDDLKKLIFKHVKEKFNQFQERQDDANFRDLCSQRRNNILQKYKKQTHLSLEWSINVEFDQSILTWHLATELCYFSEAPLSTIKSDIRSSREVSYSISSCTFHLLVTLITYPYVENIDDLPGKLKRDSSKSVLLAYAASHSRGSQHCQRLRLGGELLTAHFGMSEQFQTSKGYARALLTAK</sequence>